<name>A0AAP0HNE0_9MAGN</name>
<accession>A0AAP0HNE0</accession>
<proteinExistence type="predicted"/>
<dbReference type="PANTHER" id="PTHR47481:SF22">
    <property type="entry name" value="RETROTRANSPOSON GAG DOMAIN-CONTAINING PROTEIN"/>
    <property type="match status" value="1"/>
</dbReference>
<organism evidence="1 2">
    <name type="scientific">Stephania japonica</name>
    <dbReference type="NCBI Taxonomy" id="461633"/>
    <lineage>
        <taxon>Eukaryota</taxon>
        <taxon>Viridiplantae</taxon>
        <taxon>Streptophyta</taxon>
        <taxon>Embryophyta</taxon>
        <taxon>Tracheophyta</taxon>
        <taxon>Spermatophyta</taxon>
        <taxon>Magnoliopsida</taxon>
        <taxon>Ranunculales</taxon>
        <taxon>Menispermaceae</taxon>
        <taxon>Menispermoideae</taxon>
        <taxon>Cissampelideae</taxon>
        <taxon>Stephania</taxon>
    </lineage>
</organism>
<sequence length="124" mass="14017">MVSIKLDSSNYLLWKLIIVPILKGTRLDGYAFGTKSCPPQFLNESDEANPAFEDWTLKDQMLIAMLINSLSNEISSQMYGSSSSQQLWKEIERQCGSHSKAQAAVYKTSLQTARKDNQSMKDYL</sequence>
<evidence type="ECO:0008006" key="3">
    <source>
        <dbReference type="Google" id="ProtNLM"/>
    </source>
</evidence>
<dbReference type="Proteomes" id="UP001417504">
    <property type="component" value="Unassembled WGS sequence"/>
</dbReference>
<dbReference type="AlphaFoldDB" id="A0AAP0HNE0"/>
<reference evidence="1 2" key="1">
    <citation type="submission" date="2024-01" db="EMBL/GenBank/DDBJ databases">
        <title>Genome assemblies of Stephania.</title>
        <authorList>
            <person name="Yang L."/>
        </authorList>
    </citation>
    <scope>NUCLEOTIDE SEQUENCE [LARGE SCALE GENOMIC DNA]</scope>
    <source>
        <strain evidence="1">QJT</strain>
        <tissue evidence="1">Leaf</tissue>
    </source>
</reference>
<protein>
    <recommendedName>
        <fullName evidence="3">Retrotransposon Copia-like N-terminal domain-containing protein</fullName>
    </recommendedName>
</protein>
<evidence type="ECO:0000313" key="1">
    <source>
        <dbReference type="EMBL" id="KAK9090691.1"/>
    </source>
</evidence>
<comment type="caution">
    <text evidence="1">The sequence shown here is derived from an EMBL/GenBank/DDBJ whole genome shotgun (WGS) entry which is preliminary data.</text>
</comment>
<evidence type="ECO:0000313" key="2">
    <source>
        <dbReference type="Proteomes" id="UP001417504"/>
    </source>
</evidence>
<dbReference type="EMBL" id="JBBNAE010000010">
    <property type="protein sequence ID" value="KAK9090691.1"/>
    <property type="molecule type" value="Genomic_DNA"/>
</dbReference>
<gene>
    <name evidence="1" type="ORF">Sjap_023868</name>
</gene>
<dbReference type="PANTHER" id="PTHR47481">
    <property type="match status" value="1"/>
</dbReference>
<keyword evidence="2" id="KW-1185">Reference proteome</keyword>
<dbReference type="Pfam" id="PF14223">
    <property type="entry name" value="Retrotran_gag_2"/>
    <property type="match status" value="1"/>
</dbReference>